<dbReference type="RefSeq" id="WP_386375919.1">
    <property type="nucleotide sequence ID" value="NZ_JBHUMP010000027.1"/>
</dbReference>
<sequence length="88" mass="9401">MAEIIEDNEAAHVHPPVQHRPIDSLILSGPSGREVALYREIIPQTAMRAEVLGKGITASKPAPPTFSNWVSMPAGTAASRTFAKPSAR</sequence>
<comment type="caution">
    <text evidence="1">The sequence shown here is derived from an EMBL/GenBank/DDBJ whole genome shotgun (WGS) entry which is preliminary data.</text>
</comment>
<keyword evidence="2" id="KW-1185">Reference proteome</keyword>
<gene>
    <name evidence="1" type="ORF">ACFSUD_18130</name>
</gene>
<reference evidence="2" key="1">
    <citation type="journal article" date="2019" name="Int. J. Syst. Evol. Microbiol.">
        <title>The Global Catalogue of Microorganisms (GCM) 10K type strain sequencing project: providing services to taxonomists for standard genome sequencing and annotation.</title>
        <authorList>
            <consortium name="The Broad Institute Genomics Platform"/>
            <consortium name="The Broad Institute Genome Sequencing Center for Infectious Disease"/>
            <person name="Wu L."/>
            <person name="Ma J."/>
        </authorList>
    </citation>
    <scope>NUCLEOTIDE SEQUENCE [LARGE SCALE GENOMIC DNA]</scope>
    <source>
        <strain evidence="2">TISTR 2562</strain>
    </source>
</reference>
<evidence type="ECO:0000313" key="1">
    <source>
        <dbReference type="EMBL" id="MFD2741494.1"/>
    </source>
</evidence>
<dbReference type="Proteomes" id="UP001597474">
    <property type="component" value="Unassembled WGS sequence"/>
</dbReference>
<accession>A0ABW5U6P6</accession>
<name>A0ABW5U6P6_9RHOB</name>
<evidence type="ECO:0000313" key="2">
    <source>
        <dbReference type="Proteomes" id="UP001597474"/>
    </source>
</evidence>
<organism evidence="1 2">
    <name type="scientific">Sulfitobacter aestuarii</name>
    <dbReference type="NCBI Taxonomy" id="2161676"/>
    <lineage>
        <taxon>Bacteria</taxon>
        <taxon>Pseudomonadati</taxon>
        <taxon>Pseudomonadota</taxon>
        <taxon>Alphaproteobacteria</taxon>
        <taxon>Rhodobacterales</taxon>
        <taxon>Roseobacteraceae</taxon>
        <taxon>Sulfitobacter</taxon>
    </lineage>
</organism>
<protein>
    <submittedName>
        <fullName evidence="1">Uncharacterized protein</fullName>
    </submittedName>
</protein>
<proteinExistence type="predicted"/>
<dbReference type="EMBL" id="JBHUMP010000027">
    <property type="protein sequence ID" value="MFD2741494.1"/>
    <property type="molecule type" value="Genomic_DNA"/>
</dbReference>